<evidence type="ECO:0000256" key="1">
    <source>
        <dbReference type="ARBA" id="ARBA00060888"/>
    </source>
</evidence>
<dbReference type="PANTHER" id="PTHR42793">
    <property type="entry name" value="COA BINDING DOMAIN CONTAINING PROTEIN"/>
    <property type="match status" value="1"/>
</dbReference>
<dbReference type="Gene3D" id="3.30.470.20">
    <property type="entry name" value="ATP-grasp fold, B domain"/>
    <property type="match status" value="1"/>
</dbReference>
<dbReference type="SMART" id="SM00881">
    <property type="entry name" value="CoA_binding"/>
    <property type="match status" value="1"/>
</dbReference>
<name>A0A556AKL6_9BURK</name>
<evidence type="ECO:0000259" key="4">
    <source>
        <dbReference type="PROSITE" id="PS50975"/>
    </source>
</evidence>
<dbReference type="InterPro" id="IPR016102">
    <property type="entry name" value="Succinyl-CoA_synth-like"/>
</dbReference>
<dbReference type="GO" id="GO:0016874">
    <property type="term" value="F:ligase activity"/>
    <property type="evidence" value="ECO:0007669"/>
    <property type="project" value="UniProtKB-KW"/>
</dbReference>
<feature type="compositionally biased region" description="Basic and acidic residues" evidence="3">
    <location>
        <begin position="1"/>
        <end position="17"/>
    </location>
</feature>
<dbReference type="InterPro" id="IPR036291">
    <property type="entry name" value="NAD(P)-bd_dom_sf"/>
</dbReference>
<gene>
    <name evidence="5" type="ORF">FOZ76_14310</name>
</gene>
<dbReference type="OrthoDB" id="8664175at2"/>
<keyword evidence="2" id="KW-0547">Nucleotide-binding</keyword>
<dbReference type="InterPro" id="IPR013815">
    <property type="entry name" value="ATP_grasp_subdomain_1"/>
</dbReference>
<dbReference type="SUPFAM" id="SSF51735">
    <property type="entry name" value="NAD(P)-binding Rossmann-fold domains"/>
    <property type="match status" value="1"/>
</dbReference>
<sequence length="781" mass="81854">MALHDHAAGDHIRRHVPDPAQSDCNANPWPAQGVGRRKRAGNGARAAAPQSNNEWRDMSSELQLQRQEPVVQRVGIGALMEARTIAVVGASSDPRKIGGRPIAYMLAHGFVGDIYPVNPTQSEVQGLPAYAALAAIGKPVDQVIIAIPGAKVEAAVEEALALPVKSIVILSSGFGEIDHAGLLRQQRIAERCAAAGVALLGPNCIGMVNARRGQFSTFMSALEHQVYPPGDVAIVSQSGAIGSYLYGMAGERGIRFSHFLATGNEAGADVADCIAWLATDPGTRVVMAYIEGCRDGDRLRAALEAARRARKPVIVMKAGASEQGAAAATSHTGSLAGSDAVYETIFRSHNARRVHSMQEMCDLAYACSVAGLPLGNRLGVITPSGGVGVIVADTAATCGLVLPPLSVEAQEHIRAIVPFSSPVNPVDTTGQTLGDRSLLTRIMDVVFEHEGYDAILCFNANMGQSEQEFGKIKTEFFRMRAQHPTRIVIFGSRAIAPVVQELEAHRILYFDDPTRATAVLGALVAIAAGFDNAAAPAPAGRAGFLLPPGPINEARARELLESAGIPFVPQRVVTDVEECVTAGAALGFPLAAKVLSPDILHKSDAGGVRINISDEAGLREAWTAIMTNVARHSPQARVEGLLLSPMVQGGVEIVLGVARDPVFGPVVMCGLGGVFVEIFKDVAFLPAPVSHAQALGMVKSLKALPLLQGARGRPPADMETIAAAIVDLSDFALACGESLASVEINPFISLPTGGWAVDALIVRPETAAAAVVQPKTEEPCA</sequence>
<evidence type="ECO:0000313" key="5">
    <source>
        <dbReference type="EMBL" id="TSH93426.1"/>
    </source>
</evidence>
<dbReference type="EMBL" id="VLTJ01000028">
    <property type="protein sequence ID" value="TSH93426.1"/>
    <property type="molecule type" value="Genomic_DNA"/>
</dbReference>
<dbReference type="InterPro" id="IPR003781">
    <property type="entry name" value="CoA-bd"/>
</dbReference>
<dbReference type="InterPro" id="IPR032875">
    <property type="entry name" value="Succ_CoA_lig_flav_dom"/>
</dbReference>
<dbReference type="Pfam" id="PF13380">
    <property type="entry name" value="CoA_binding_2"/>
    <property type="match status" value="1"/>
</dbReference>
<evidence type="ECO:0000256" key="3">
    <source>
        <dbReference type="SAM" id="MobiDB-lite"/>
    </source>
</evidence>
<dbReference type="GO" id="GO:0046872">
    <property type="term" value="F:metal ion binding"/>
    <property type="evidence" value="ECO:0007669"/>
    <property type="project" value="InterPro"/>
</dbReference>
<accession>A0A556AKL6</accession>
<dbReference type="Proteomes" id="UP000318405">
    <property type="component" value="Unassembled WGS sequence"/>
</dbReference>
<dbReference type="AlphaFoldDB" id="A0A556AKL6"/>
<dbReference type="Gene3D" id="3.40.50.261">
    <property type="entry name" value="Succinyl-CoA synthetase domains"/>
    <property type="match status" value="2"/>
</dbReference>
<dbReference type="InterPro" id="IPR011761">
    <property type="entry name" value="ATP-grasp"/>
</dbReference>
<dbReference type="PANTHER" id="PTHR42793:SF4">
    <property type="entry name" value="BLL6376 PROTEIN"/>
    <property type="match status" value="1"/>
</dbReference>
<feature type="region of interest" description="Disordered" evidence="3">
    <location>
        <begin position="1"/>
        <end position="59"/>
    </location>
</feature>
<comment type="similarity">
    <text evidence="1">In the N-terminal section; belongs to the acetate CoA ligase alpha subunit family.</text>
</comment>
<organism evidence="5 6">
    <name type="scientific">Verticiella sediminum</name>
    <dbReference type="NCBI Taxonomy" id="1247510"/>
    <lineage>
        <taxon>Bacteria</taxon>
        <taxon>Pseudomonadati</taxon>
        <taxon>Pseudomonadota</taxon>
        <taxon>Betaproteobacteria</taxon>
        <taxon>Burkholderiales</taxon>
        <taxon>Alcaligenaceae</taxon>
        <taxon>Verticiella</taxon>
    </lineage>
</organism>
<dbReference type="SUPFAM" id="SSF56059">
    <property type="entry name" value="Glutathione synthetase ATP-binding domain-like"/>
    <property type="match status" value="1"/>
</dbReference>
<reference evidence="5 6" key="1">
    <citation type="submission" date="2019-07" db="EMBL/GenBank/DDBJ databases">
        <title>Qingshengfaniella alkalisoli gen. nov., sp. nov., isolated from saline soil.</title>
        <authorList>
            <person name="Xu L."/>
            <person name="Huang X.-X."/>
            <person name="Sun J.-Q."/>
        </authorList>
    </citation>
    <scope>NUCLEOTIDE SEQUENCE [LARGE SCALE GENOMIC DNA]</scope>
    <source>
        <strain evidence="5 6">DSM 27279</strain>
    </source>
</reference>
<keyword evidence="2" id="KW-0067">ATP-binding</keyword>
<dbReference type="GO" id="GO:0005524">
    <property type="term" value="F:ATP binding"/>
    <property type="evidence" value="ECO:0007669"/>
    <property type="project" value="UniProtKB-UniRule"/>
</dbReference>
<dbReference type="PROSITE" id="PS50975">
    <property type="entry name" value="ATP_GRASP"/>
    <property type="match status" value="1"/>
</dbReference>
<dbReference type="Pfam" id="PF13607">
    <property type="entry name" value="Succ_CoA_lig"/>
    <property type="match status" value="1"/>
</dbReference>
<dbReference type="FunFam" id="3.30.1490.20:FF:000020">
    <property type="entry name" value="Protein lysine acetyltransferase"/>
    <property type="match status" value="1"/>
</dbReference>
<keyword evidence="6" id="KW-1185">Reference proteome</keyword>
<feature type="domain" description="ATP-grasp" evidence="4">
    <location>
        <begin position="557"/>
        <end position="593"/>
    </location>
</feature>
<protein>
    <submittedName>
        <fullName evidence="5">Acetate--CoA ligase family protein</fullName>
    </submittedName>
</protein>
<proteinExistence type="inferred from homology"/>
<dbReference type="Pfam" id="PF13549">
    <property type="entry name" value="ATP-grasp_5"/>
    <property type="match status" value="1"/>
</dbReference>
<dbReference type="Gene3D" id="3.30.1490.20">
    <property type="entry name" value="ATP-grasp fold, A domain"/>
    <property type="match status" value="1"/>
</dbReference>
<comment type="caution">
    <text evidence="5">The sequence shown here is derived from an EMBL/GenBank/DDBJ whole genome shotgun (WGS) entry which is preliminary data.</text>
</comment>
<evidence type="ECO:0000256" key="2">
    <source>
        <dbReference type="PROSITE-ProRule" id="PRU00409"/>
    </source>
</evidence>
<dbReference type="Gene3D" id="3.40.50.720">
    <property type="entry name" value="NAD(P)-binding Rossmann-like Domain"/>
    <property type="match status" value="1"/>
</dbReference>
<dbReference type="SUPFAM" id="SSF52210">
    <property type="entry name" value="Succinyl-CoA synthetase domains"/>
    <property type="match status" value="2"/>
</dbReference>
<keyword evidence="5" id="KW-0436">Ligase</keyword>
<evidence type="ECO:0000313" key="6">
    <source>
        <dbReference type="Proteomes" id="UP000318405"/>
    </source>
</evidence>